<keyword evidence="5" id="KW-1185">Reference proteome</keyword>
<name>A0A1I6JIW4_9SPHN</name>
<dbReference type="Gene3D" id="2.20.200.10">
    <property type="entry name" value="Outer membrane efflux proteins (OEP)"/>
    <property type="match status" value="1"/>
</dbReference>
<evidence type="ECO:0000256" key="1">
    <source>
        <dbReference type="ARBA" id="ARBA00007613"/>
    </source>
</evidence>
<dbReference type="STRING" id="1166337.SAMN05192580_0320"/>
<dbReference type="PANTHER" id="PTHR30203">
    <property type="entry name" value="OUTER MEMBRANE CATION EFFLUX PROTEIN"/>
    <property type="match status" value="1"/>
</dbReference>
<feature type="region of interest" description="Disordered" evidence="3">
    <location>
        <begin position="516"/>
        <end position="541"/>
    </location>
</feature>
<dbReference type="RefSeq" id="WP_093309708.1">
    <property type="nucleotide sequence ID" value="NZ_FOZG01000001.1"/>
</dbReference>
<reference evidence="4 5" key="1">
    <citation type="submission" date="2016-10" db="EMBL/GenBank/DDBJ databases">
        <authorList>
            <person name="de Groot N.N."/>
        </authorList>
    </citation>
    <scope>NUCLEOTIDE SEQUENCE [LARGE SCALE GENOMIC DNA]</scope>
    <source>
        <strain evidence="4 5">S5-249</strain>
    </source>
</reference>
<dbReference type="OrthoDB" id="7181739at2"/>
<accession>A0A1I6JIW4</accession>
<protein>
    <submittedName>
        <fullName evidence="4">Outer membrane protein, multidrug efflux system</fullName>
    </submittedName>
</protein>
<dbReference type="InterPro" id="IPR003423">
    <property type="entry name" value="OMP_efflux"/>
</dbReference>
<keyword evidence="2" id="KW-1134">Transmembrane beta strand</keyword>
<sequence>MSRRITLLLAAAALTSCTMEPKLERPALPVPPSWPVGDAYLRQQEAALPSVSWRAVFRDQRLQRIVEQALANNRDLRIAAANIASARALYRIQRADLFPEVGVTGSFTRARSGGATSIRTGGGLGSGTGVGTGTGVGNGGVGTGTGTGGTGTGAGTGTGTGVGAGTGGGVVSTGGSSRSVYSLQGGITNWEIDLFGRIRSLTDAAQRRYFGQEAAARATRLTLVGDLADAWLTYAADRTLMRIAEDTARSAEDSVRLTRARLNGGVAPRTDLRQAEQILATAQADLATQRTALAQDANLLQLLVGAPVDPALLPASIEEAAATVGELPAGLDSTILLRRPDVVQAEYELRAVNAEIGAARAALFPTISLTGVLGFASTALSSMFSSDSFSWSVSPQARYSIFRAGAGVANVRYSEAQRDAALATYERAVQSAFREVSDALARRGTIADELAAQRRFRDAALDTFQLTQARYRGGIDTFLSSLDAQRSLYSAQRTLASTELTRASNLVSLYRTLGGDQTLDATPGGPVPLSPEDPPRSAPQR</sequence>
<dbReference type="NCBIfam" id="TIGR01845">
    <property type="entry name" value="outer_NodT"/>
    <property type="match status" value="1"/>
</dbReference>
<comment type="subcellular location">
    <subcellularLocation>
        <location evidence="2">Cell membrane</location>
        <topology evidence="2">Lipid-anchor</topology>
    </subcellularLocation>
</comment>
<evidence type="ECO:0000256" key="3">
    <source>
        <dbReference type="SAM" id="MobiDB-lite"/>
    </source>
</evidence>
<evidence type="ECO:0000256" key="2">
    <source>
        <dbReference type="RuleBase" id="RU362097"/>
    </source>
</evidence>
<dbReference type="PROSITE" id="PS51257">
    <property type="entry name" value="PROKAR_LIPOPROTEIN"/>
    <property type="match status" value="1"/>
</dbReference>
<dbReference type="EMBL" id="FOZG01000001">
    <property type="protein sequence ID" value="SFR78819.1"/>
    <property type="molecule type" value="Genomic_DNA"/>
</dbReference>
<dbReference type="Gene3D" id="1.20.1600.10">
    <property type="entry name" value="Outer membrane efflux proteins (OEP)"/>
    <property type="match status" value="2"/>
</dbReference>
<keyword evidence="2" id="KW-0812">Transmembrane</keyword>
<proteinExistence type="inferred from homology"/>
<keyword evidence="2" id="KW-0564">Palmitate</keyword>
<gene>
    <name evidence="4" type="ORF">SAMN05192580_0320</name>
</gene>
<dbReference type="SUPFAM" id="SSF56954">
    <property type="entry name" value="Outer membrane efflux proteins (OEP)"/>
    <property type="match status" value="1"/>
</dbReference>
<dbReference type="Proteomes" id="UP000198824">
    <property type="component" value="Unassembled WGS sequence"/>
</dbReference>
<dbReference type="InterPro" id="IPR010131">
    <property type="entry name" value="MdtP/NodT-like"/>
</dbReference>
<evidence type="ECO:0000313" key="4">
    <source>
        <dbReference type="EMBL" id="SFR78819.1"/>
    </source>
</evidence>
<dbReference type="PANTHER" id="PTHR30203:SF32">
    <property type="entry name" value="CATION EFFLUX SYSTEM PROTEIN CUSC"/>
    <property type="match status" value="1"/>
</dbReference>
<organism evidence="4 5">
    <name type="scientific">Sphingomonas jatrophae</name>
    <dbReference type="NCBI Taxonomy" id="1166337"/>
    <lineage>
        <taxon>Bacteria</taxon>
        <taxon>Pseudomonadati</taxon>
        <taxon>Pseudomonadota</taxon>
        <taxon>Alphaproteobacteria</taxon>
        <taxon>Sphingomonadales</taxon>
        <taxon>Sphingomonadaceae</taxon>
        <taxon>Sphingomonas</taxon>
    </lineage>
</organism>
<comment type="similarity">
    <text evidence="1 2">Belongs to the outer membrane factor (OMF) (TC 1.B.17) family.</text>
</comment>
<keyword evidence="2" id="KW-0472">Membrane</keyword>
<dbReference type="AlphaFoldDB" id="A0A1I6JIW4"/>
<evidence type="ECO:0000313" key="5">
    <source>
        <dbReference type="Proteomes" id="UP000198824"/>
    </source>
</evidence>
<dbReference type="Pfam" id="PF02321">
    <property type="entry name" value="OEP"/>
    <property type="match status" value="3"/>
</dbReference>
<dbReference type="GO" id="GO:0005886">
    <property type="term" value="C:plasma membrane"/>
    <property type="evidence" value="ECO:0007669"/>
    <property type="project" value="UniProtKB-SubCell"/>
</dbReference>
<keyword evidence="2" id="KW-0449">Lipoprotein</keyword>
<dbReference type="GO" id="GO:0015562">
    <property type="term" value="F:efflux transmembrane transporter activity"/>
    <property type="evidence" value="ECO:0007669"/>
    <property type="project" value="InterPro"/>
</dbReference>